<name>A0ABY6LXS7_9ARAC</name>
<proteinExistence type="predicted"/>
<dbReference type="Proteomes" id="UP001235939">
    <property type="component" value="Chromosome X"/>
</dbReference>
<dbReference type="PROSITE" id="PS51257">
    <property type="entry name" value="PROKAR_LIPOPROTEIN"/>
    <property type="match status" value="1"/>
</dbReference>
<gene>
    <name evidence="1" type="ORF">LAZ67_X004610</name>
</gene>
<accession>A0ABY6LXS7</accession>
<sequence length="102" mass="11512">MKDRTKRIVGALVFSVVTYGCESWTLIKEKKAFKIGVGVGSRNGGKPAMSWLEGVKKTTRRLLDELRVMDAQEAKQHPMEDRWCNRFTGNGGIEKAMNRLVV</sequence>
<reference evidence="1 2" key="1">
    <citation type="submission" date="2022-03" db="EMBL/GenBank/DDBJ databases">
        <title>A chromosomal length assembly of Cordylochernes scorpioides.</title>
        <authorList>
            <person name="Zeh D."/>
            <person name="Zeh J."/>
        </authorList>
    </citation>
    <scope>NUCLEOTIDE SEQUENCE [LARGE SCALE GENOMIC DNA]</scope>
    <source>
        <strain evidence="1">IN4F17</strain>
        <tissue evidence="1">Whole Body</tissue>
    </source>
</reference>
<organism evidence="1 2">
    <name type="scientific">Cordylochernes scorpioides</name>
    <dbReference type="NCBI Taxonomy" id="51811"/>
    <lineage>
        <taxon>Eukaryota</taxon>
        <taxon>Metazoa</taxon>
        <taxon>Ecdysozoa</taxon>
        <taxon>Arthropoda</taxon>
        <taxon>Chelicerata</taxon>
        <taxon>Arachnida</taxon>
        <taxon>Pseudoscorpiones</taxon>
        <taxon>Cheliferoidea</taxon>
        <taxon>Chernetidae</taxon>
        <taxon>Cordylochernes</taxon>
    </lineage>
</organism>
<evidence type="ECO:0000313" key="1">
    <source>
        <dbReference type="EMBL" id="UYV85111.1"/>
    </source>
</evidence>
<dbReference type="EMBL" id="CP092886">
    <property type="protein sequence ID" value="UYV85111.1"/>
    <property type="molecule type" value="Genomic_DNA"/>
</dbReference>
<protein>
    <submittedName>
        <fullName evidence="1">Uncharacterized protein</fullName>
    </submittedName>
</protein>
<keyword evidence="2" id="KW-1185">Reference proteome</keyword>
<evidence type="ECO:0000313" key="2">
    <source>
        <dbReference type="Proteomes" id="UP001235939"/>
    </source>
</evidence>